<keyword evidence="3" id="KW-0804">Transcription</keyword>
<dbReference type="PANTHER" id="PTHR43280:SF2">
    <property type="entry name" value="HTH-TYPE TRANSCRIPTIONAL REGULATOR EXSA"/>
    <property type="match status" value="1"/>
</dbReference>
<dbReference type="InterPro" id="IPR009057">
    <property type="entry name" value="Homeodomain-like_sf"/>
</dbReference>
<dbReference type="Proteomes" id="UP000292927">
    <property type="component" value="Unassembled WGS sequence"/>
</dbReference>
<dbReference type="EMBL" id="SGXF01000001">
    <property type="protein sequence ID" value="RZT02281.1"/>
    <property type="molecule type" value="Genomic_DNA"/>
</dbReference>
<dbReference type="SUPFAM" id="SSF46689">
    <property type="entry name" value="Homeodomain-like"/>
    <property type="match status" value="2"/>
</dbReference>
<dbReference type="SMART" id="SM00342">
    <property type="entry name" value="HTH_ARAC"/>
    <property type="match status" value="1"/>
</dbReference>
<evidence type="ECO:0000259" key="4">
    <source>
        <dbReference type="PROSITE" id="PS01124"/>
    </source>
</evidence>
<dbReference type="GO" id="GO:0043565">
    <property type="term" value="F:sequence-specific DNA binding"/>
    <property type="evidence" value="ECO:0007669"/>
    <property type="project" value="InterPro"/>
</dbReference>
<dbReference type="AlphaFoldDB" id="A0A4Q7PMU5"/>
<protein>
    <submittedName>
        <fullName evidence="5">AraC-like protein</fullName>
    </submittedName>
</protein>
<keyword evidence="2" id="KW-0238">DNA-binding</keyword>
<gene>
    <name evidence="5" type="ORF">EV209_0392</name>
</gene>
<dbReference type="Pfam" id="PF02311">
    <property type="entry name" value="AraC_binding"/>
    <property type="match status" value="1"/>
</dbReference>
<dbReference type="Pfam" id="PF12833">
    <property type="entry name" value="HTH_18"/>
    <property type="match status" value="1"/>
</dbReference>
<dbReference type="InterPro" id="IPR037923">
    <property type="entry name" value="HTH-like"/>
</dbReference>
<dbReference type="InterPro" id="IPR014710">
    <property type="entry name" value="RmlC-like_jellyroll"/>
</dbReference>
<dbReference type="PANTHER" id="PTHR43280">
    <property type="entry name" value="ARAC-FAMILY TRANSCRIPTIONAL REGULATOR"/>
    <property type="match status" value="1"/>
</dbReference>
<evidence type="ECO:0000256" key="3">
    <source>
        <dbReference type="ARBA" id="ARBA00023163"/>
    </source>
</evidence>
<evidence type="ECO:0000313" key="5">
    <source>
        <dbReference type="EMBL" id="RZT02281.1"/>
    </source>
</evidence>
<proteinExistence type="predicted"/>
<dbReference type="Gene3D" id="2.60.120.10">
    <property type="entry name" value="Jelly Rolls"/>
    <property type="match status" value="1"/>
</dbReference>
<dbReference type="Gene3D" id="1.10.10.60">
    <property type="entry name" value="Homeodomain-like"/>
    <property type="match status" value="2"/>
</dbReference>
<evidence type="ECO:0000256" key="2">
    <source>
        <dbReference type="ARBA" id="ARBA00023125"/>
    </source>
</evidence>
<reference evidence="5 6" key="1">
    <citation type="submission" date="2019-02" db="EMBL/GenBank/DDBJ databases">
        <title>Genomic Encyclopedia of Type Strains, Phase IV (KMG-IV): sequencing the most valuable type-strain genomes for metagenomic binning, comparative biology and taxonomic classification.</title>
        <authorList>
            <person name="Goeker M."/>
        </authorList>
    </citation>
    <scope>NUCLEOTIDE SEQUENCE [LARGE SCALE GENOMIC DNA]</scope>
    <source>
        <strain evidence="5 6">DSM 29486</strain>
    </source>
</reference>
<evidence type="ECO:0000313" key="6">
    <source>
        <dbReference type="Proteomes" id="UP000292927"/>
    </source>
</evidence>
<feature type="domain" description="HTH araC/xylS-type" evidence="4">
    <location>
        <begin position="177"/>
        <end position="274"/>
    </location>
</feature>
<organism evidence="5 6">
    <name type="scientific">Cuneatibacter caecimuris</name>
    <dbReference type="NCBI Taxonomy" id="1796618"/>
    <lineage>
        <taxon>Bacteria</taxon>
        <taxon>Bacillati</taxon>
        <taxon>Bacillota</taxon>
        <taxon>Clostridia</taxon>
        <taxon>Lachnospirales</taxon>
        <taxon>Lachnospiraceae</taxon>
        <taxon>Cuneatibacter</taxon>
    </lineage>
</organism>
<dbReference type="InterPro" id="IPR003313">
    <property type="entry name" value="AraC-bd"/>
</dbReference>
<dbReference type="OrthoDB" id="9774814at2"/>
<dbReference type="SUPFAM" id="SSF51215">
    <property type="entry name" value="Regulatory protein AraC"/>
    <property type="match status" value="1"/>
</dbReference>
<dbReference type="GO" id="GO:0003700">
    <property type="term" value="F:DNA-binding transcription factor activity"/>
    <property type="evidence" value="ECO:0007669"/>
    <property type="project" value="InterPro"/>
</dbReference>
<dbReference type="InterPro" id="IPR018060">
    <property type="entry name" value="HTH_AraC"/>
</dbReference>
<name>A0A4Q7PMU5_9FIRM</name>
<dbReference type="PROSITE" id="PS01124">
    <property type="entry name" value="HTH_ARAC_FAMILY_2"/>
    <property type="match status" value="1"/>
</dbReference>
<keyword evidence="6" id="KW-1185">Reference proteome</keyword>
<evidence type="ECO:0000256" key="1">
    <source>
        <dbReference type="ARBA" id="ARBA00023015"/>
    </source>
</evidence>
<accession>A0A4Q7PMU5</accession>
<keyword evidence="1" id="KW-0805">Transcription regulation</keyword>
<comment type="caution">
    <text evidence="5">The sequence shown here is derived from an EMBL/GenBank/DDBJ whole genome shotgun (WGS) entry which is preliminary data.</text>
</comment>
<sequence>MTRWAHIAAEQIRFDYSETEVSNEEYSLHCHNFYELYYFINGDVDYLVEGRHYHPTPHSLLLLAPNIFHGVRINSEAPYRRYSFHFHPDCLSAERRAPLLSLFPGPEDAGRLIYFEHLDEQQVPAFFDALAQCSHEPEDTKNALLPILAEALLSKLLMVCRTDSHYLSAPASSSTVGNILTYLNEHLAMPISLDEISQKFYISKHHLNKVFRSATGTTVGDYLLHKRVAHAQMMLLAGHSAADASSASGFSDYSAFFRAYKRITGHSPVQDRGGAPFQQSSGSRMQVIAAPGTELL</sequence>
<dbReference type="RefSeq" id="WP_130432519.1">
    <property type="nucleotide sequence ID" value="NZ_SGXF01000001.1"/>
</dbReference>